<feature type="compositionally biased region" description="Polar residues" evidence="1">
    <location>
        <begin position="460"/>
        <end position="469"/>
    </location>
</feature>
<comment type="caution">
    <text evidence="2">The sequence shown here is derived from an EMBL/GenBank/DDBJ whole genome shotgun (WGS) entry which is preliminary data.</text>
</comment>
<dbReference type="AlphaFoldDB" id="A0A835AB43"/>
<protein>
    <submittedName>
        <fullName evidence="2">Uncharacterized protein</fullName>
    </submittedName>
</protein>
<evidence type="ECO:0000313" key="2">
    <source>
        <dbReference type="EMBL" id="KAF8658474.1"/>
    </source>
</evidence>
<gene>
    <name evidence="2" type="ORF">HU200_058927</name>
</gene>
<reference evidence="2" key="1">
    <citation type="submission" date="2020-07" db="EMBL/GenBank/DDBJ databases">
        <title>Genome sequence and genetic diversity analysis of an under-domesticated orphan crop, white fonio (Digitaria exilis).</title>
        <authorList>
            <person name="Bennetzen J.L."/>
            <person name="Chen S."/>
            <person name="Ma X."/>
            <person name="Wang X."/>
            <person name="Yssel A.E.J."/>
            <person name="Chaluvadi S.R."/>
            <person name="Johnson M."/>
            <person name="Gangashetty P."/>
            <person name="Hamidou F."/>
            <person name="Sanogo M.D."/>
            <person name="Zwaenepoel A."/>
            <person name="Wallace J."/>
            <person name="Van De Peer Y."/>
            <person name="Van Deynze A."/>
        </authorList>
    </citation>
    <scope>NUCLEOTIDE SEQUENCE</scope>
    <source>
        <tissue evidence="2">Leaves</tissue>
    </source>
</reference>
<organism evidence="2 3">
    <name type="scientific">Digitaria exilis</name>
    <dbReference type="NCBI Taxonomy" id="1010633"/>
    <lineage>
        <taxon>Eukaryota</taxon>
        <taxon>Viridiplantae</taxon>
        <taxon>Streptophyta</taxon>
        <taxon>Embryophyta</taxon>
        <taxon>Tracheophyta</taxon>
        <taxon>Spermatophyta</taxon>
        <taxon>Magnoliopsida</taxon>
        <taxon>Liliopsida</taxon>
        <taxon>Poales</taxon>
        <taxon>Poaceae</taxon>
        <taxon>PACMAD clade</taxon>
        <taxon>Panicoideae</taxon>
        <taxon>Panicodae</taxon>
        <taxon>Paniceae</taxon>
        <taxon>Anthephorinae</taxon>
        <taxon>Digitaria</taxon>
    </lineage>
</organism>
<feature type="compositionally biased region" description="Low complexity" evidence="1">
    <location>
        <begin position="417"/>
        <end position="434"/>
    </location>
</feature>
<accession>A0A835AB43</accession>
<proteinExistence type="predicted"/>
<feature type="region of interest" description="Disordered" evidence="1">
    <location>
        <begin position="1"/>
        <end position="20"/>
    </location>
</feature>
<feature type="region of interest" description="Disordered" evidence="1">
    <location>
        <begin position="382"/>
        <end position="469"/>
    </location>
</feature>
<keyword evidence="3" id="KW-1185">Reference proteome</keyword>
<evidence type="ECO:0000256" key="1">
    <source>
        <dbReference type="SAM" id="MobiDB-lite"/>
    </source>
</evidence>
<evidence type="ECO:0000313" key="3">
    <source>
        <dbReference type="Proteomes" id="UP000636709"/>
    </source>
</evidence>
<sequence length="656" mass="72222">MRIFDDVAPTDTIVSPPRSDRTESLAARRRCVRYARHVIALSAVLYYAYPLHACSMQRRGVGQRGGVLASVRGAGTACPTSPYEPHALWMDMDRPPEGVCASESPHLRIQLSLSLSLSLCFPSRAVCVRANYSRAKAASTRRELQRPRGTRLSRRERSRGFRRRAVARAQPDMPRYGLFNACPSKQSRVMKAGVRALDRPAPWLSSDEAHPGRAASHASCDVANRPRTTPAIKQWYYDCRSHHKPPFAGDQWPASPRLVCAGLHRWATIASAVACERERVATSSFRPARATRLGHLLDVCSTRLLFGRPSGGHSFVCALGACWAKLTNSERPTHTWAVCNILGHTPTSRPGRPTMLSLRRRRGVVTPYTSYETEVARIRTPLANPRSETRSRARDCLISPIHYQPPPPATLRRARARASGGIPSSSSGSLVGARPRFRRGDRSPRAVVAGGEAPRPRDPPTSQQLTRAQSEPVAVLAGLKRSQLILALQLRGHTAEELHQAGVPPVVPVRPCLWSKEMSSPFATWPPLPRGSGDGALDSYKEVVRITSIADQDTSECDSHSLRRLGGGAVAAPRRLDGVRGHARRRSRHLLDTYYPSSQKAMILSSLDKFLHVELDRDQTGLLIHGDGWAQFLNDLSKGNILEYAAAAAAVVYRHD</sequence>
<dbReference type="Proteomes" id="UP000636709">
    <property type="component" value="Unassembled WGS sequence"/>
</dbReference>
<name>A0A835AB43_9POAL</name>
<dbReference type="EMBL" id="JACEFO010002479">
    <property type="protein sequence ID" value="KAF8658474.1"/>
    <property type="molecule type" value="Genomic_DNA"/>
</dbReference>